<gene>
    <name evidence="1" type="ORF">GMARGA_LOCUS35852</name>
</gene>
<feature type="non-terminal residue" evidence="1">
    <location>
        <position position="1"/>
    </location>
</feature>
<organism evidence="1 2">
    <name type="scientific">Gigaspora margarita</name>
    <dbReference type="NCBI Taxonomy" id="4874"/>
    <lineage>
        <taxon>Eukaryota</taxon>
        <taxon>Fungi</taxon>
        <taxon>Fungi incertae sedis</taxon>
        <taxon>Mucoromycota</taxon>
        <taxon>Glomeromycotina</taxon>
        <taxon>Glomeromycetes</taxon>
        <taxon>Diversisporales</taxon>
        <taxon>Gigasporaceae</taxon>
        <taxon>Gigaspora</taxon>
    </lineage>
</organism>
<dbReference type="Proteomes" id="UP000789901">
    <property type="component" value="Unassembled WGS sequence"/>
</dbReference>
<evidence type="ECO:0000313" key="2">
    <source>
        <dbReference type="Proteomes" id="UP000789901"/>
    </source>
</evidence>
<comment type="caution">
    <text evidence="1">The sequence shown here is derived from an EMBL/GenBank/DDBJ whole genome shotgun (WGS) entry which is preliminary data.</text>
</comment>
<name>A0ABN7WXG8_GIGMA</name>
<sequence>KISLVKPDYTPNIKIDNNQGWQQVLIALKKHKEQTQINLDWEEFYY</sequence>
<reference evidence="1 2" key="1">
    <citation type="submission" date="2021-06" db="EMBL/GenBank/DDBJ databases">
        <authorList>
            <person name="Kallberg Y."/>
            <person name="Tangrot J."/>
            <person name="Rosling A."/>
        </authorList>
    </citation>
    <scope>NUCLEOTIDE SEQUENCE [LARGE SCALE GENOMIC DNA]</scope>
    <source>
        <strain evidence="1 2">120-4 pot B 10/14</strain>
    </source>
</reference>
<dbReference type="EMBL" id="CAJVQB010068257">
    <property type="protein sequence ID" value="CAG8842194.1"/>
    <property type="molecule type" value="Genomic_DNA"/>
</dbReference>
<keyword evidence="2" id="KW-1185">Reference proteome</keyword>
<proteinExistence type="predicted"/>
<evidence type="ECO:0000313" key="1">
    <source>
        <dbReference type="EMBL" id="CAG8842194.1"/>
    </source>
</evidence>
<accession>A0ABN7WXG8</accession>
<protein>
    <submittedName>
        <fullName evidence="1">33835_t:CDS:1</fullName>
    </submittedName>
</protein>